<evidence type="ECO:0000313" key="2">
    <source>
        <dbReference type="EMBL" id="SER91632.1"/>
    </source>
</evidence>
<dbReference type="RefSeq" id="WP_092652510.1">
    <property type="nucleotide sequence ID" value="NZ_FOHA01000010.1"/>
</dbReference>
<feature type="domain" description="SnoaL-like" evidence="1">
    <location>
        <begin position="17"/>
        <end position="109"/>
    </location>
</feature>
<reference evidence="2 3" key="1">
    <citation type="submission" date="2016-10" db="EMBL/GenBank/DDBJ databases">
        <authorList>
            <person name="de Groot N.N."/>
        </authorList>
    </citation>
    <scope>NUCLEOTIDE SEQUENCE [LARGE SCALE GENOMIC DNA]</scope>
    <source>
        <strain evidence="2 3">DSM 13760</strain>
    </source>
</reference>
<protein>
    <submittedName>
        <fullName evidence="2">SnoaL-like domain-containing protein</fullName>
    </submittedName>
</protein>
<dbReference type="STRING" id="142588.SAMN04488559_11096"/>
<dbReference type="SUPFAM" id="SSF54427">
    <property type="entry name" value="NTF2-like"/>
    <property type="match status" value="1"/>
</dbReference>
<name>A0A1H9T2Z4_9LACT</name>
<organism evidence="2 3">
    <name type="scientific">Isobaculum melis</name>
    <dbReference type="NCBI Taxonomy" id="142588"/>
    <lineage>
        <taxon>Bacteria</taxon>
        <taxon>Bacillati</taxon>
        <taxon>Bacillota</taxon>
        <taxon>Bacilli</taxon>
        <taxon>Lactobacillales</taxon>
        <taxon>Carnobacteriaceae</taxon>
        <taxon>Isobaculum</taxon>
    </lineage>
</organism>
<dbReference type="EMBL" id="FOHA01000010">
    <property type="protein sequence ID" value="SER91632.1"/>
    <property type="molecule type" value="Genomic_DNA"/>
</dbReference>
<dbReference type="AlphaFoldDB" id="A0A1H9T2Z4"/>
<dbReference type="OrthoDB" id="3267758at2"/>
<evidence type="ECO:0000313" key="3">
    <source>
        <dbReference type="Proteomes" id="UP000198948"/>
    </source>
</evidence>
<dbReference type="Proteomes" id="UP000198948">
    <property type="component" value="Unassembled WGS sequence"/>
</dbReference>
<gene>
    <name evidence="2" type="ORF">SAMN04488559_11096</name>
</gene>
<accession>A0A1H9T2Z4</accession>
<keyword evidence="3" id="KW-1185">Reference proteome</keyword>
<dbReference type="InterPro" id="IPR032710">
    <property type="entry name" value="NTF2-like_dom_sf"/>
</dbReference>
<dbReference type="Pfam" id="PF12680">
    <property type="entry name" value="SnoaL_2"/>
    <property type="match status" value="1"/>
</dbReference>
<sequence>MDTLIKYFSLSDLAGSDEESFEKIVALFADDAILEANNQSKFVGIKAISSFFKDFFHTNSELKHVWEITQGEKYIEAHWGVVGKRAKNRQIFTLVGTDYAVLNPDNKIVYLKVVGNNE</sequence>
<evidence type="ECO:0000259" key="1">
    <source>
        <dbReference type="Pfam" id="PF12680"/>
    </source>
</evidence>
<proteinExistence type="predicted"/>
<dbReference type="Gene3D" id="3.10.450.50">
    <property type="match status" value="1"/>
</dbReference>
<dbReference type="InterPro" id="IPR037401">
    <property type="entry name" value="SnoaL-like"/>
</dbReference>